<dbReference type="EMBL" id="SWKR01000001">
    <property type="protein sequence ID" value="TKD53296.1"/>
    <property type="molecule type" value="Genomic_DNA"/>
</dbReference>
<accession>A0A4U1LAB3</accession>
<dbReference type="CDD" id="cd07247">
    <property type="entry name" value="SgaA_N_like"/>
    <property type="match status" value="2"/>
</dbReference>
<dbReference type="InterPro" id="IPR004360">
    <property type="entry name" value="Glyas_Fos-R_dOase_dom"/>
</dbReference>
<dbReference type="RefSeq" id="WP_136941714.1">
    <property type="nucleotide sequence ID" value="NZ_SWKR01000001.1"/>
</dbReference>
<gene>
    <name evidence="2" type="ORF">FBR43_02960</name>
</gene>
<dbReference type="OrthoDB" id="9793039at2"/>
<name>A0A4U1LAB3_9SPHN</name>
<comment type="caution">
    <text evidence="2">The sequence shown here is derived from an EMBL/GenBank/DDBJ whole genome shotgun (WGS) entry which is preliminary data.</text>
</comment>
<dbReference type="SUPFAM" id="SSF54593">
    <property type="entry name" value="Glyoxalase/Bleomycin resistance protein/Dihydroxybiphenyl dioxygenase"/>
    <property type="match status" value="2"/>
</dbReference>
<feature type="domain" description="VOC" evidence="1">
    <location>
        <begin position="138"/>
        <end position="255"/>
    </location>
</feature>
<dbReference type="AlphaFoldDB" id="A0A4U1LAB3"/>
<keyword evidence="3" id="KW-1185">Reference proteome</keyword>
<feature type="domain" description="VOC" evidence="1">
    <location>
        <begin position="7"/>
        <end position="122"/>
    </location>
</feature>
<dbReference type="Pfam" id="PF00903">
    <property type="entry name" value="Glyoxalase"/>
    <property type="match status" value="2"/>
</dbReference>
<protein>
    <submittedName>
        <fullName evidence="2">VOC family protein</fullName>
    </submittedName>
</protein>
<proteinExistence type="predicted"/>
<evidence type="ECO:0000259" key="1">
    <source>
        <dbReference type="PROSITE" id="PS51819"/>
    </source>
</evidence>
<dbReference type="PROSITE" id="PS51819">
    <property type="entry name" value="VOC"/>
    <property type="match status" value="2"/>
</dbReference>
<dbReference type="PANTHER" id="PTHR33993:SF14">
    <property type="entry name" value="GB|AAF24581.1"/>
    <property type="match status" value="1"/>
</dbReference>
<evidence type="ECO:0000313" key="2">
    <source>
        <dbReference type="EMBL" id="TKD53296.1"/>
    </source>
</evidence>
<dbReference type="Proteomes" id="UP000309138">
    <property type="component" value="Unassembled WGS sequence"/>
</dbReference>
<organism evidence="2 3">
    <name type="scientific">Sphingomonas baiyangensis</name>
    <dbReference type="NCBI Taxonomy" id="2572576"/>
    <lineage>
        <taxon>Bacteria</taxon>
        <taxon>Pseudomonadati</taxon>
        <taxon>Pseudomonadota</taxon>
        <taxon>Alphaproteobacteria</taxon>
        <taxon>Sphingomonadales</taxon>
        <taxon>Sphingomonadaceae</taxon>
        <taxon>Sphingomonas</taxon>
    </lineage>
</organism>
<dbReference type="InterPro" id="IPR029068">
    <property type="entry name" value="Glyas_Bleomycin-R_OHBP_Dase"/>
</dbReference>
<sequence length="260" mass="26983">MANAQGIPVWYEHLAVDADAAQAFYTHVAGWQAADSGMAGMDYRLFSAPDGAAVAGLMPLPPGMEGGPVWLTYFGVDDVDATAAAITAQGGAIHMPPTTMPGVGRMAMATDPQGHAFYIMRGESDEDSSAFVAAEQATPGHGVWNELTAADQDAAIGFYGAVLGLRHEGAMPMGPLGDYKFVHAGDICIGATMNVFKGGRRGWQPYFMVDDIDAAVTRIGEAGGRMVQGPDQIPGGDYALVAEDGAGVRFGLVGARKAEA</sequence>
<dbReference type="Gene3D" id="3.10.180.10">
    <property type="entry name" value="2,3-Dihydroxybiphenyl 1,2-Dioxygenase, domain 1"/>
    <property type="match status" value="2"/>
</dbReference>
<reference evidence="2 3" key="1">
    <citation type="submission" date="2019-04" db="EMBL/GenBank/DDBJ databases">
        <authorList>
            <person name="Yang Y."/>
            <person name="Wei D."/>
        </authorList>
    </citation>
    <scope>NUCLEOTIDE SEQUENCE [LARGE SCALE GENOMIC DNA]</scope>
    <source>
        <strain evidence="2 3">L-1-4w-11</strain>
    </source>
</reference>
<dbReference type="InterPro" id="IPR037523">
    <property type="entry name" value="VOC_core"/>
</dbReference>
<dbReference type="InterPro" id="IPR052164">
    <property type="entry name" value="Anthracycline_SecMetBiosynth"/>
</dbReference>
<dbReference type="PANTHER" id="PTHR33993">
    <property type="entry name" value="GLYOXALASE-RELATED"/>
    <property type="match status" value="1"/>
</dbReference>
<evidence type="ECO:0000313" key="3">
    <source>
        <dbReference type="Proteomes" id="UP000309138"/>
    </source>
</evidence>